<evidence type="ECO:0000313" key="2">
    <source>
        <dbReference type="Proteomes" id="UP001164539"/>
    </source>
</evidence>
<dbReference type="Proteomes" id="UP001164539">
    <property type="component" value="Chromosome 7"/>
</dbReference>
<proteinExistence type="predicted"/>
<keyword evidence="2" id="KW-1185">Reference proteome</keyword>
<accession>A0ACC1XSH0</accession>
<evidence type="ECO:0000313" key="1">
    <source>
        <dbReference type="EMBL" id="KAJ4714386.1"/>
    </source>
</evidence>
<comment type="caution">
    <text evidence="1">The sequence shown here is derived from an EMBL/GenBank/DDBJ whole genome shotgun (WGS) entry which is preliminary data.</text>
</comment>
<dbReference type="EMBL" id="CM051400">
    <property type="protein sequence ID" value="KAJ4714386.1"/>
    <property type="molecule type" value="Genomic_DNA"/>
</dbReference>
<sequence length="583" mass="66030">MATILPTPANHFFSESNTSQPLYLLNRCSNMDELKQIHAQMFKQGLAADIIPVSRILAFCTTPISGNLAYAQMVFDRISRPNTFMWNTMVRGYTDSDTPEQALLLYQQMLSSAVQHNAYTFPFLLKACSSLSALEETQQIHAQIIKLGFGSEVFATNSLLHVYAVSGSIKSAHILFDRIPQRDIVSWNSMIDGYAKCGEMEMAYEMFKNMKEKNVISWTTMISGYVGTGMNKEALNLFHKMQIAGVKPDSVALTCMQSVATWRKLWKYLGEQRKKGVSAWTAIIFGFAIHGHGKEALNWFLAMQKAGIKPNLITFTAILTACSYAGLVDEGKSWFESMGRKYNLKPRVEHYGCMVDLLGRAGLLKEAKELIDTMPVRPNSVIWGALLKACQIHRNLELGKQIGKILIEADTDHGGRYIHLASIYAMAREWDQVVEVRKQMTDQGVSKLPGRSSISLNGVVHEFLAGDRSHPEMNKIIHSWDQIAERLKHEGYKPELKDLLLDLEDDEKETAINQHSEKLAIAFGLIRAEPSATIRIIKNLRVCEDCHTVMKLISKIYDREIVMRDRARFHLFKNGRCTCEDYW</sequence>
<organism evidence="1 2">
    <name type="scientific">Melia azedarach</name>
    <name type="common">Chinaberry tree</name>
    <dbReference type="NCBI Taxonomy" id="155640"/>
    <lineage>
        <taxon>Eukaryota</taxon>
        <taxon>Viridiplantae</taxon>
        <taxon>Streptophyta</taxon>
        <taxon>Embryophyta</taxon>
        <taxon>Tracheophyta</taxon>
        <taxon>Spermatophyta</taxon>
        <taxon>Magnoliopsida</taxon>
        <taxon>eudicotyledons</taxon>
        <taxon>Gunneridae</taxon>
        <taxon>Pentapetalae</taxon>
        <taxon>rosids</taxon>
        <taxon>malvids</taxon>
        <taxon>Sapindales</taxon>
        <taxon>Meliaceae</taxon>
        <taxon>Melia</taxon>
    </lineage>
</organism>
<gene>
    <name evidence="1" type="ORF">OWV82_012883</name>
</gene>
<name>A0ACC1XSH0_MELAZ</name>
<reference evidence="1 2" key="1">
    <citation type="journal article" date="2023" name="Science">
        <title>Complex scaffold remodeling in plant triterpene biosynthesis.</title>
        <authorList>
            <person name="De La Pena R."/>
            <person name="Hodgson H."/>
            <person name="Liu J.C."/>
            <person name="Stephenson M.J."/>
            <person name="Martin A.C."/>
            <person name="Owen C."/>
            <person name="Harkess A."/>
            <person name="Leebens-Mack J."/>
            <person name="Jimenez L.E."/>
            <person name="Osbourn A."/>
            <person name="Sattely E.S."/>
        </authorList>
    </citation>
    <scope>NUCLEOTIDE SEQUENCE [LARGE SCALE GENOMIC DNA]</scope>
    <source>
        <strain evidence="2">cv. JPN11</strain>
        <tissue evidence="1">Leaf</tissue>
    </source>
</reference>
<protein>
    <submittedName>
        <fullName evidence="1">Pentatricopeptide repeat</fullName>
    </submittedName>
</protein>